<feature type="chain" id="PRO_5018313999" evidence="1">
    <location>
        <begin position="21"/>
        <end position="295"/>
    </location>
</feature>
<keyword evidence="4" id="KW-1185">Reference proteome</keyword>
<evidence type="ECO:0000259" key="2">
    <source>
        <dbReference type="Pfam" id="PF04389"/>
    </source>
</evidence>
<dbReference type="RefSeq" id="WP_158635734.1">
    <property type="nucleotide sequence ID" value="NZ_RKQN01000001.1"/>
</dbReference>
<proteinExistence type="predicted"/>
<feature type="signal peptide" evidence="1">
    <location>
        <begin position="1"/>
        <end position="20"/>
    </location>
</feature>
<organism evidence="3 4">
    <name type="scientific">Vulcaniibacterium tengchongense</name>
    <dbReference type="NCBI Taxonomy" id="1273429"/>
    <lineage>
        <taxon>Bacteria</taxon>
        <taxon>Pseudomonadati</taxon>
        <taxon>Pseudomonadota</taxon>
        <taxon>Gammaproteobacteria</taxon>
        <taxon>Lysobacterales</taxon>
        <taxon>Lysobacteraceae</taxon>
        <taxon>Vulcaniibacterium</taxon>
    </lineage>
</organism>
<feature type="domain" description="Peptidase M28" evidence="2">
    <location>
        <begin position="84"/>
        <end position="281"/>
    </location>
</feature>
<dbReference type="InterPro" id="IPR007484">
    <property type="entry name" value="Peptidase_M28"/>
</dbReference>
<evidence type="ECO:0000256" key="1">
    <source>
        <dbReference type="SAM" id="SignalP"/>
    </source>
</evidence>
<dbReference type="Gene3D" id="3.40.630.10">
    <property type="entry name" value="Zn peptidases"/>
    <property type="match status" value="1"/>
</dbReference>
<evidence type="ECO:0000313" key="3">
    <source>
        <dbReference type="EMBL" id="RPE81740.1"/>
    </source>
</evidence>
<dbReference type="OrthoDB" id="9778250at2"/>
<dbReference type="GO" id="GO:0008235">
    <property type="term" value="F:metalloexopeptidase activity"/>
    <property type="evidence" value="ECO:0007669"/>
    <property type="project" value="InterPro"/>
</dbReference>
<dbReference type="GO" id="GO:0006508">
    <property type="term" value="P:proteolysis"/>
    <property type="evidence" value="ECO:0007669"/>
    <property type="project" value="InterPro"/>
</dbReference>
<dbReference type="AlphaFoldDB" id="A0A3N4W6N2"/>
<dbReference type="Pfam" id="PF04389">
    <property type="entry name" value="Peptidase_M28"/>
    <property type="match status" value="1"/>
</dbReference>
<comment type="caution">
    <text evidence="3">The sequence shown here is derived from an EMBL/GenBank/DDBJ whole genome shotgun (WGS) entry which is preliminary data.</text>
</comment>
<dbReference type="PANTHER" id="PTHR12147:SF26">
    <property type="entry name" value="PEPTIDASE M28 DOMAIN-CONTAINING PROTEIN"/>
    <property type="match status" value="1"/>
</dbReference>
<dbReference type="PROSITE" id="PS51257">
    <property type="entry name" value="PROKAR_LIPOPROTEIN"/>
    <property type="match status" value="1"/>
</dbReference>
<evidence type="ECO:0000313" key="4">
    <source>
        <dbReference type="Proteomes" id="UP000269708"/>
    </source>
</evidence>
<dbReference type="Proteomes" id="UP000269708">
    <property type="component" value="Unassembled WGS sequence"/>
</dbReference>
<protein>
    <submittedName>
        <fullName evidence="3">Peptidase M28-like protein</fullName>
    </submittedName>
</protein>
<dbReference type="SUPFAM" id="SSF53187">
    <property type="entry name" value="Zn-dependent exopeptidases"/>
    <property type="match status" value="1"/>
</dbReference>
<sequence length="295" mass="30818">MRHTALLLAALLAACAQAPAPRPSPPAPASLQASPAGTWLADVRAIADAADNAGRRAALARRLDALGLDWRAVPFQAGELRGENLLAELGGPDGAPLLLLGAHYDRVEVGQGATDNASGSAVVLALAQRLRERPLRRHRVAIAFWDLEERGLLGAKAYVAAGTVRPALYVNFDVFGWGDTLWLRPPAPDHALARAGAEAAAGLGLDFSAGAEYPPSDHLPFLKAGWSAASFSLVGAGEVEKILAAYAGRKPAEPAKAMQVLHSARDTLAEIDPEAAARGVEAVERALRQWDAAAP</sequence>
<keyword evidence="1" id="KW-0732">Signal</keyword>
<reference evidence="3 4" key="1">
    <citation type="submission" date="2018-11" db="EMBL/GenBank/DDBJ databases">
        <title>Genomic Encyclopedia of Type Strains, Phase IV (KMG-IV): sequencing the most valuable type-strain genomes for metagenomic binning, comparative biology and taxonomic classification.</title>
        <authorList>
            <person name="Goeker M."/>
        </authorList>
    </citation>
    <scope>NUCLEOTIDE SEQUENCE [LARGE SCALE GENOMIC DNA]</scope>
    <source>
        <strain evidence="3 4">DSM 25623</strain>
    </source>
</reference>
<dbReference type="InterPro" id="IPR045175">
    <property type="entry name" value="M28_fam"/>
</dbReference>
<gene>
    <name evidence="3" type="ORF">EDC50_0937</name>
</gene>
<dbReference type="EMBL" id="RKQN01000001">
    <property type="protein sequence ID" value="RPE81740.1"/>
    <property type="molecule type" value="Genomic_DNA"/>
</dbReference>
<accession>A0A3N4W6N2</accession>
<name>A0A3N4W6N2_9GAMM</name>
<dbReference type="PANTHER" id="PTHR12147">
    <property type="entry name" value="METALLOPEPTIDASE M28 FAMILY MEMBER"/>
    <property type="match status" value="1"/>
</dbReference>